<comment type="caution">
    <text evidence="2">The sequence shown here is derived from an EMBL/GenBank/DDBJ whole genome shotgun (WGS) entry which is preliminary data.</text>
</comment>
<reference evidence="2 3" key="1">
    <citation type="submission" date="2023-05" db="EMBL/GenBank/DDBJ databases">
        <authorList>
            <person name="Zhang X."/>
        </authorList>
    </citation>
    <scope>NUCLEOTIDE SEQUENCE [LARGE SCALE GENOMIC DNA]</scope>
    <source>
        <strain evidence="2 3">DM2B3-1</strain>
    </source>
</reference>
<dbReference type="PANTHER" id="PTHR38037">
    <property type="entry name" value="ZN_PROTEASE DOMAIN-CONTAINING PROTEIN"/>
    <property type="match status" value="1"/>
</dbReference>
<keyword evidence="3" id="KW-1185">Reference proteome</keyword>
<evidence type="ECO:0000313" key="3">
    <source>
        <dbReference type="Proteomes" id="UP001228581"/>
    </source>
</evidence>
<dbReference type="InterPro" id="IPR021109">
    <property type="entry name" value="Peptidase_aspartic_dom_sf"/>
</dbReference>
<accession>A0ABT7CRZ2</accession>
<proteinExistence type="predicted"/>
<dbReference type="EMBL" id="JASJOT010000017">
    <property type="protein sequence ID" value="MDJ1495740.1"/>
    <property type="molecule type" value="Genomic_DNA"/>
</dbReference>
<dbReference type="SUPFAM" id="SSF50630">
    <property type="entry name" value="Acid proteases"/>
    <property type="match status" value="1"/>
</dbReference>
<name>A0ABT7CRZ2_9BACT</name>
<dbReference type="RefSeq" id="WP_314000043.1">
    <property type="nucleotide sequence ID" value="NZ_JASJOT010000017.1"/>
</dbReference>
<evidence type="ECO:0000313" key="2">
    <source>
        <dbReference type="EMBL" id="MDJ1495740.1"/>
    </source>
</evidence>
<organism evidence="2 3">
    <name type="scientific">Xanthocytophaga flava</name>
    <dbReference type="NCBI Taxonomy" id="3048013"/>
    <lineage>
        <taxon>Bacteria</taxon>
        <taxon>Pseudomonadati</taxon>
        <taxon>Bacteroidota</taxon>
        <taxon>Cytophagia</taxon>
        <taxon>Cytophagales</taxon>
        <taxon>Rhodocytophagaceae</taxon>
        <taxon>Xanthocytophaga</taxon>
    </lineage>
</organism>
<dbReference type="Pfam" id="PF05618">
    <property type="entry name" value="Zn_protease"/>
    <property type="match status" value="1"/>
</dbReference>
<feature type="domain" description="Retropepsin-like aspartic endopeptidase" evidence="1">
    <location>
        <begin position="9"/>
        <end position="138"/>
    </location>
</feature>
<dbReference type="Gene3D" id="2.40.70.10">
    <property type="entry name" value="Acid Proteases"/>
    <property type="match status" value="1"/>
</dbReference>
<dbReference type="PANTHER" id="PTHR38037:SF2">
    <property type="entry name" value="ATP-DEPENDENT ZINC PROTEASE DOMAIN-CONTAINING PROTEIN-RELATED"/>
    <property type="match status" value="1"/>
</dbReference>
<protein>
    <submittedName>
        <fullName evidence="2">RimK/LysX family protein</fullName>
    </submittedName>
</protein>
<dbReference type="Proteomes" id="UP001228581">
    <property type="component" value="Unassembled WGS sequence"/>
</dbReference>
<sequence>MEGLRQIIGRFDRIDLPDFGAINIGAKIDTGAYSSAIHCSKIKLYKKKGKRYISFHILDSHIPVIEHRRYITSRFRKKKVRSSSGHVEKRYFIETYIILFGEKILVEFSLSDRENMRFPVLLGRKMLKNRFLVDVALMDVSYHQKMGQSDSEKNNPDFMGLDIDAEE</sequence>
<gene>
    <name evidence="2" type="ORF">QNI19_22580</name>
</gene>
<dbReference type="InterPro" id="IPR008503">
    <property type="entry name" value="Asp_endopeptidase"/>
</dbReference>
<evidence type="ECO:0000259" key="1">
    <source>
        <dbReference type="Pfam" id="PF05618"/>
    </source>
</evidence>